<gene>
    <name evidence="2" type="ORF">Vafri_19450</name>
</gene>
<proteinExistence type="predicted"/>
<accession>A0A8J4FC48</accession>
<dbReference type="AlphaFoldDB" id="A0A8J4FC48"/>
<sequence length="203" mass="22685">MQYERSTCKQNETKYFNRMFEGTNSLAGTDNQQQTDSLLRAPSLHDRLAAERHVPRPVPSLGIEDAGTLDLSEVAAAAGLSPEEADRVWREAQDEVLAELKGEAIQRQASDGGSERGSPTHAHHRYHRRHFHNDREEPNIGCEGALIKFARVAATERHESVCQVLDSLRPVHVDIKRLDSKEPRDEEEDSRDAATVAREGLSA</sequence>
<name>A0A8J4FC48_9CHLO</name>
<feature type="compositionally biased region" description="Basic residues" evidence="1">
    <location>
        <begin position="121"/>
        <end position="132"/>
    </location>
</feature>
<keyword evidence="3" id="KW-1185">Reference proteome</keyword>
<dbReference type="EMBL" id="BNCO01000078">
    <property type="protein sequence ID" value="GIL65747.1"/>
    <property type="molecule type" value="Genomic_DNA"/>
</dbReference>
<protein>
    <submittedName>
        <fullName evidence="2">Uncharacterized protein</fullName>
    </submittedName>
</protein>
<feature type="region of interest" description="Disordered" evidence="1">
    <location>
        <begin position="107"/>
        <end position="137"/>
    </location>
</feature>
<reference evidence="2" key="1">
    <citation type="journal article" date="2021" name="Proc. Natl. Acad. Sci. U.S.A.">
        <title>Three genomes in the algal genus Volvox reveal the fate of a haploid sex-determining region after a transition to homothallism.</title>
        <authorList>
            <person name="Yamamoto K."/>
            <person name="Hamaji T."/>
            <person name="Kawai-Toyooka H."/>
            <person name="Matsuzaki R."/>
            <person name="Takahashi F."/>
            <person name="Nishimura Y."/>
            <person name="Kawachi M."/>
            <person name="Noguchi H."/>
            <person name="Minakuchi Y."/>
            <person name="Umen J.G."/>
            <person name="Toyoda A."/>
            <person name="Nozaki H."/>
        </authorList>
    </citation>
    <scope>NUCLEOTIDE SEQUENCE</scope>
    <source>
        <strain evidence="2">NIES-3780</strain>
    </source>
</reference>
<organism evidence="2 3">
    <name type="scientific">Volvox africanus</name>
    <dbReference type="NCBI Taxonomy" id="51714"/>
    <lineage>
        <taxon>Eukaryota</taxon>
        <taxon>Viridiplantae</taxon>
        <taxon>Chlorophyta</taxon>
        <taxon>core chlorophytes</taxon>
        <taxon>Chlorophyceae</taxon>
        <taxon>CS clade</taxon>
        <taxon>Chlamydomonadales</taxon>
        <taxon>Volvocaceae</taxon>
        <taxon>Volvox</taxon>
    </lineage>
</organism>
<evidence type="ECO:0000313" key="3">
    <source>
        <dbReference type="Proteomes" id="UP000747399"/>
    </source>
</evidence>
<comment type="caution">
    <text evidence="2">The sequence shown here is derived from an EMBL/GenBank/DDBJ whole genome shotgun (WGS) entry which is preliminary data.</text>
</comment>
<evidence type="ECO:0000256" key="1">
    <source>
        <dbReference type="SAM" id="MobiDB-lite"/>
    </source>
</evidence>
<evidence type="ECO:0000313" key="2">
    <source>
        <dbReference type="EMBL" id="GIL65747.1"/>
    </source>
</evidence>
<dbReference type="Proteomes" id="UP000747399">
    <property type="component" value="Unassembled WGS sequence"/>
</dbReference>
<feature type="region of interest" description="Disordered" evidence="1">
    <location>
        <begin position="177"/>
        <end position="203"/>
    </location>
</feature>